<protein>
    <submittedName>
        <fullName evidence="2">Uncharacterized protein</fullName>
    </submittedName>
</protein>
<keyword evidence="3" id="KW-1185">Reference proteome</keyword>
<reference evidence="2 3" key="1">
    <citation type="journal article" date="2024" name="Science">
        <title>Giant polyketide synthase enzymes in the biosynthesis of giant marine polyether toxins.</title>
        <authorList>
            <person name="Fallon T.R."/>
            <person name="Shende V.V."/>
            <person name="Wierzbicki I.H."/>
            <person name="Pendleton A.L."/>
            <person name="Watervoot N.F."/>
            <person name="Auber R.P."/>
            <person name="Gonzalez D.J."/>
            <person name="Wisecaver J.H."/>
            <person name="Moore B.S."/>
        </authorList>
    </citation>
    <scope>NUCLEOTIDE SEQUENCE [LARGE SCALE GENOMIC DNA]</scope>
    <source>
        <strain evidence="2 3">12B1</strain>
    </source>
</reference>
<dbReference type="Proteomes" id="UP001515480">
    <property type="component" value="Unassembled WGS sequence"/>
</dbReference>
<evidence type="ECO:0000313" key="3">
    <source>
        <dbReference type="Proteomes" id="UP001515480"/>
    </source>
</evidence>
<name>A0AB34IK61_PRYPA</name>
<organism evidence="2 3">
    <name type="scientific">Prymnesium parvum</name>
    <name type="common">Toxic golden alga</name>
    <dbReference type="NCBI Taxonomy" id="97485"/>
    <lineage>
        <taxon>Eukaryota</taxon>
        <taxon>Haptista</taxon>
        <taxon>Haptophyta</taxon>
        <taxon>Prymnesiophyceae</taxon>
        <taxon>Prymnesiales</taxon>
        <taxon>Prymnesiaceae</taxon>
        <taxon>Prymnesium</taxon>
    </lineage>
</organism>
<feature type="region of interest" description="Disordered" evidence="1">
    <location>
        <begin position="406"/>
        <end position="449"/>
    </location>
</feature>
<accession>A0AB34IK61</accession>
<dbReference type="GO" id="GO:0003677">
    <property type="term" value="F:DNA binding"/>
    <property type="evidence" value="ECO:0007669"/>
    <property type="project" value="InterPro"/>
</dbReference>
<dbReference type="GO" id="GO:0015074">
    <property type="term" value="P:DNA integration"/>
    <property type="evidence" value="ECO:0007669"/>
    <property type="project" value="InterPro"/>
</dbReference>
<proteinExistence type="predicted"/>
<dbReference type="GO" id="GO:0006310">
    <property type="term" value="P:DNA recombination"/>
    <property type="evidence" value="ECO:0007669"/>
    <property type="project" value="InterPro"/>
</dbReference>
<dbReference type="AlphaFoldDB" id="A0AB34IK61"/>
<dbReference type="Gene3D" id="1.10.443.10">
    <property type="entry name" value="Intergrase catalytic core"/>
    <property type="match status" value="1"/>
</dbReference>
<feature type="compositionally biased region" description="Low complexity" evidence="1">
    <location>
        <begin position="435"/>
        <end position="444"/>
    </location>
</feature>
<gene>
    <name evidence="2" type="ORF">AB1Y20_011883</name>
</gene>
<evidence type="ECO:0000256" key="1">
    <source>
        <dbReference type="SAM" id="MobiDB-lite"/>
    </source>
</evidence>
<dbReference type="InterPro" id="IPR013762">
    <property type="entry name" value="Integrase-like_cat_sf"/>
</dbReference>
<sequence>MLSHAQLHDLCMDAMADDVEYDPYTLQHWSAAAVTAFFEAGGALHYFPPPPAFLPSAAAAYRSLHALDPPLLTRLDSLRLSIGPPLDEAECARCLRAARLGPADGIAALLSLALLHSMAALHPIRTPLARRRLAVTFTTLIAAFSPFAYPQLLIDKGADSSVCVLILGFGGSHLDHLRPLLRKYRSLSPRWAVAAYAGPSSDDDAFTSTIAEVGAYLSSHSGVLLHVMSNHGLMTWLPLLRAHAALLAHRLRAVLYDCAAARQATFSPQMRADIAVLPTLTHLRITSLEPRRHHPIDSDASIWGEAPPSPPPPPPTIAQLLRHAAEACDADDLMLAPPDEAFEWHASAEPPAGVEEFARGLKEAQPERSVEVKVLRGPHVQLHARDPQAYEEAIWGLVERAKRRARRMKSGAAEPSSRMEGSRIASRWRRAQGVPSSRPRSPSSPLLPPRLLRNRLRELQALRLLQNLDRLLISTSGVRFSRSGFSLSARAPFASVAPACASFSLFSAIGSSRFSTAASRTVLLFRFSPPSPLFVDLVVLCSVRQRSSVGKPLFRRWSANGVATHATVAWMRALVPLRVRQLGYPNPQDWGAHSCRIGGATDLTSTGKASPLLLQAKGRWASDIGQIYSRMTRRAQLAASELMYAAKGRDLEELLPDFVQAA</sequence>
<comment type="caution">
    <text evidence="2">The sequence shown here is derived from an EMBL/GenBank/DDBJ whole genome shotgun (WGS) entry which is preliminary data.</text>
</comment>
<evidence type="ECO:0000313" key="2">
    <source>
        <dbReference type="EMBL" id="KAL1499686.1"/>
    </source>
</evidence>
<dbReference type="EMBL" id="JBGBPQ010000025">
    <property type="protein sequence ID" value="KAL1499686.1"/>
    <property type="molecule type" value="Genomic_DNA"/>
</dbReference>